<feature type="repeat" description="ANK" evidence="3">
    <location>
        <begin position="124"/>
        <end position="156"/>
    </location>
</feature>
<evidence type="ECO:0000313" key="6">
    <source>
        <dbReference type="EMBL" id="CAJ49376.1"/>
    </source>
</evidence>
<reference evidence="6 7" key="1">
    <citation type="journal article" date="2006" name="J. Bacteriol.">
        <title>Comparison of the genome sequence of the poultry pathogen Bordetella avium with those of B. bronchiseptica, B. pertussis, and B. parapertussis reveals extensive diversity in surface structures associated with host interaction.</title>
        <authorList>
            <person name="Sebaihia M."/>
            <person name="Preston A."/>
            <person name="Maskell D.J."/>
            <person name="Kuzmiak H."/>
            <person name="Connell T.D."/>
            <person name="King N.D."/>
            <person name="Orndorff P.E."/>
            <person name="Miyamoto D.M."/>
            <person name="Thomson N.R."/>
            <person name="Harris D."/>
            <person name="Goble A."/>
            <person name="Lord A."/>
            <person name="Murphy L."/>
            <person name="Quail M.A."/>
            <person name="Rutter S."/>
            <person name="Squares R."/>
            <person name="Squares S."/>
            <person name="Woodward J."/>
            <person name="Parkhill J."/>
            <person name="Temple L.M."/>
        </authorList>
    </citation>
    <scope>NUCLEOTIDE SEQUENCE [LARGE SCALE GENOMIC DNA]</scope>
    <source>
        <strain evidence="6 7">197N</strain>
    </source>
</reference>
<dbReference type="STRING" id="360910.BAV1767"/>
<feature type="repeat" description="ANK" evidence="3">
    <location>
        <begin position="94"/>
        <end position="122"/>
    </location>
</feature>
<dbReference type="HOGENOM" id="CLU_000134_18_0_4"/>
<dbReference type="InterPro" id="IPR036770">
    <property type="entry name" value="Ankyrin_rpt-contain_sf"/>
</dbReference>
<dbReference type="SUPFAM" id="SSF48403">
    <property type="entry name" value="Ankyrin repeat"/>
    <property type="match status" value="1"/>
</dbReference>
<evidence type="ECO:0000313" key="7">
    <source>
        <dbReference type="Proteomes" id="UP000001977"/>
    </source>
</evidence>
<protein>
    <submittedName>
        <fullName evidence="6">Ankyrin repeat-containing exported protein</fullName>
    </submittedName>
</protein>
<dbReference type="PANTHER" id="PTHR24171">
    <property type="entry name" value="ANKYRIN REPEAT DOMAIN-CONTAINING PROTEIN 39-RELATED"/>
    <property type="match status" value="1"/>
</dbReference>
<feature type="chain" id="PRO_5004211926" evidence="5">
    <location>
        <begin position="24"/>
        <end position="266"/>
    </location>
</feature>
<dbReference type="PROSITE" id="PS50088">
    <property type="entry name" value="ANK_REPEAT"/>
    <property type="match status" value="3"/>
</dbReference>
<dbReference type="Proteomes" id="UP000001977">
    <property type="component" value="Chromosome"/>
</dbReference>
<dbReference type="PROSITE" id="PS50297">
    <property type="entry name" value="ANK_REP_REGION"/>
    <property type="match status" value="3"/>
</dbReference>
<feature type="repeat" description="ANK" evidence="3">
    <location>
        <begin position="157"/>
        <end position="189"/>
    </location>
</feature>
<dbReference type="PRINTS" id="PR01415">
    <property type="entry name" value="ANKYRIN"/>
</dbReference>
<evidence type="ECO:0000256" key="1">
    <source>
        <dbReference type="ARBA" id="ARBA00022737"/>
    </source>
</evidence>
<gene>
    <name evidence="6" type="ordered locus">BAV1767</name>
</gene>
<dbReference type="EMBL" id="AM167904">
    <property type="protein sequence ID" value="CAJ49376.1"/>
    <property type="molecule type" value="Genomic_DNA"/>
</dbReference>
<feature type="compositionally biased region" description="Pro residues" evidence="4">
    <location>
        <begin position="239"/>
        <end position="250"/>
    </location>
</feature>
<dbReference type="Pfam" id="PF12796">
    <property type="entry name" value="Ank_2"/>
    <property type="match status" value="1"/>
</dbReference>
<evidence type="ECO:0000256" key="3">
    <source>
        <dbReference type="PROSITE-ProRule" id="PRU00023"/>
    </source>
</evidence>
<keyword evidence="7" id="KW-1185">Reference proteome</keyword>
<evidence type="ECO:0000256" key="4">
    <source>
        <dbReference type="SAM" id="MobiDB-lite"/>
    </source>
</evidence>
<dbReference type="RefSeq" id="WP_012417437.1">
    <property type="nucleotide sequence ID" value="NC_010645.1"/>
</dbReference>
<dbReference type="eggNOG" id="COG0666">
    <property type="taxonomic scope" value="Bacteria"/>
</dbReference>
<dbReference type="SMART" id="SM00248">
    <property type="entry name" value="ANK"/>
    <property type="match status" value="4"/>
</dbReference>
<keyword evidence="1" id="KW-0677">Repeat</keyword>
<dbReference type="Gene3D" id="1.25.40.20">
    <property type="entry name" value="Ankyrin repeat-containing domain"/>
    <property type="match status" value="1"/>
</dbReference>
<name>Q2L104_BORA1</name>
<proteinExistence type="predicted"/>
<keyword evidence="2 3" id="KW-0040">ANK repeat</keyword>
<dbReference type="AlphaFoldDB" id="Q2L104"/>
<dbReference type="GeneID" id="92935171"/>
<sequence length="266" mass="28221">MKAGNWMAALVLTAPMLTVSAQAAKAEAPGNWWFYVHNDRPADLRALLAQGADPNVRFTNGQPAIMRAVVDGAWGVFDVLAANPRTDVNIENPAGETPLMYLAVAGQTERAKALIARGAQVNRLGWTPLHYAASKGQVDTARLLLNKGALVNAPSSEGRTPLMMAAYSGNRDMVQLLLDAGADPTSRDLKDQSAADWAQAGKWGALSEELQRVADSAWRKREAQRGQPSREPAAAVAPAPTPAVPLPPPASNTVQGVSGLRLNGYD</sequence>
<evidence type="ECO:0000256" key="2">
    <source>
        <dbReference type="ARBA" id="ARBA00023043"/>
    </source>
</evidence>
<dbReference type="InterPro" id="IPR002110">
    <property type="entry name" value="Ankyrin_rpt"/>
</dbReference>
<evidence type="ECO:0000256" key="5">
    <source>
        <dbReference type="SAM" id="SignalP"/>
    </source>
</evidence>
<organism evidence="6 7">
    <name type="scientific">Bordetella avium (strain 197N)</name>
    <dbReference type="NCBI Taxonomy" id="360910"/>
    <lineage>
        <taxon>Bacteria</taxon>
        <taxon>Pseudomonadati</taxon>
        <taxon>Pseudomonadota</taxon>
        <taxon>Betaproteobacteria</taxon>
        <taxon>Burkholderiales</taxon>
        <taxon>Alcaligenaceae</taxon>
        <taxon>Bordetella</taxon>
    </lineage>
</organism>
<keyword evidence="5" id="KW-0732">Signal</keyword>
<feature type="signal peptide" evidence="5">
    <location>
        <begin position="1"/>
        <end position="23"/>
    </location>
</feature>
<feature type="region of interest" description="Disordered" evidence="4">
    <location>
        <begin position="218"/>
        <end position="266"/>
    </location>
</feature>
<accession>Q2L104</accession>
<dbReference type="KEGG" id="bav:BAV1767"/>